<sequence length="308" mass="31969">MSFLVAEPDMMASAASDVARIGAAISAANDAAAATTTQLLAAGADEVSQGIAALFGAFARDYQAVSAQIAAYHDHVVRALGAGAEAYTGAEAANRTLLQPLPNRTVGAPGGGGPTVLIMGPTGNPGPSFRYLQQVYNLYIRPFYPGSPVLGVTTPEQFQPFTGIPSLTFDESVAAGAADLHAAIMAQHAAGHDVVVLGFSQSASVATAEMRYLASLPADLRPGPDQLSFVLLGDPNNPNGGLLARFPGLFVQPMGLTFSGATPSNLYPTTVYTRQYDGFADFPSTRSTFPPTSTRCWVSITRTAPIRS</sequence>
<dbReference type="InterPro" id="IPR038332">
    <property type="entry name" value="PPE_sf"/>
</dbReference>
<accession>A0A7G1IH75</accession>
<feature type="domain" description="PE-PPE" evidence="2">
    <location>
        <begin position="149"/>
        <end position="284"/>
    </location>
</feature>
<name>A0A7G1IH75_MYCKA</name>
<dbReference type="Pfam" id="PF00934">
    <property type="entry name" value="PE"/>
    <property type="match status" value="1"/>
</dbReference>
<dbReference type="AlphaFoldDB" id="A0A7G1IH75"/>
<evidence type="ECO:0000313" key="3">
    <source>
        <dbReference type="EMBL" id="BCI89049.1"/>
    </source>
</evidence>
<protein>
    <recommendedName>
        <fullName evidence="5">PE family protein</fullName>
    </recommendedName>
</protein>
<evidence type="ECO:0008006" key="5">
    <source>
        <dbReference type="Google" id="ProtNLM"/>
    </source>
</evidence>
<dbReference type="EMBL" id="AP023343">
    <property type="protein sequence ID" value="BCI89049.1"/>
    <property type="molecule type" value="Genomic_DNA"/>
</dbReference>
<dbReference type="SUPFAM" id="SSF53474">
    <property type="entry name" value="alpha/beta-Hydrolases"/>
    <property type="match status" value="1"/>
</dbReference>
<evidence type="ECO:0000259" key="1">
    <source>
        <dbReference type="Pfam" id="PF00934"/>
    </source>
</evidence>
<keyword evidence="4" id="KW-1185">Reference proteome</keyword>
<dbReference type="Proteomes" id="UP000516380">
    <property type="component" value="Chromosome"/>
</dbReference>
<organism evidence="3 4">
    <name type="scientific">Mycobacterium kansasii</name>
    <dbReference type="NCBI Taxonomy" id="1768"/>
    <lineage>
        <taxon>Bacteria</taxon>
        <taxon>Bacillati</taxon>
        <taxon>Actinomycetota</taxon>
        <taxon>Actinomycetes</taxon>
        <taxon>Mycobacteriales</taxon>
        <taxon>Mycobacteriaceae</taxon>
        <taxon>Mycobacterium</taxon>
    </lineage>
</organism>
<reference evidence="3 4" key="1">
    <citation type="submission" date="2020-07" db="EMBL/GenBank/DDBJ databases">
        <title>Mycobacterium kansasii (former subtype) with zoonotic potential isolated from diseased indoor pet cat, Japan.</title>
        <authorList>
            <person name="Fukano H."/>
            <person name="Terazono T."/>
            <person name="Hoshino Y."/>
        </authorList>
    </citation>
    <scope>NUCLEOTIDE SEQUENCE [LARGE SCALE GENOMIC DNA]</scope>
    <source>
        <strain evidence="3 4">Kuro-I</strain>
    </source>
</reference>
<dbReference type="SUPFAM" id="SSF140459">
    <property type="entry name" value="PE/PPE dimer-like"/>
    <property type="match status" value="1"/>
</dbReference>
<dbReference type="InterPro" id="IPR000084">
    <property type="entry name" value="PE-PGRS_N"/>
</dbReference>
<evidence type="ECO:0000259" key="2">
    <source>
        <dbReference type="Pfam" id="PF08237"/>
    </source>
</evidence>
<proteinExistence type="predicted"/>
<dbReference type="InterPro" id="IPR013228">
    <property type="entry name" value="PE-PPE_C"/>
</dbReference>
<feature type="domain" description="PE" evidence="1">
    <location>
        <begin position="4"/>
        <end position="94"/>
    </location>
</feature>
<dbReference type="Pfam" id="PF08237">
    <property type="entry name" value="PE-PPE"/>
    <property type="match status" value="1"/>
</dbReference>
<dbReference type="Gene3D" id="1.10.287.850">
    <property type="entry name" value="HP0062-like domain"/>
    <property type="match status" value="1"/>
</dbReference>
<dbReference type="Gene3D" id="3.40.50.1820">
    <property type="entry name" value="alpha/beta hydrolase"/>
    <property type="match status" value="1"/>
</dbReference>
<dbReference type="InterPro" id="IPR029058">
    <property type="entry name" value="AB_hydrolase_fold"/>
</dbReference>
<gene>
    <name evidence="3" type="ORF">NIIDMKKI_42550</name>
</gene>
<evidence type="ECO:0000313" key="4">
    <source>
        <dbReference type="Proteomes" id="UP000516380"/>
    </source>
</evidence>